<protein>
    <submittedName>
        <fullName evidence="1">DUF3037 domain-containing protein</fullName>
    </submittedName>
</protein>
<dbReference type="OrthoDB" id="9803207at2"/>
<dbReference type="EMBL" id="RCNR01000005">
    <property type="protein sequence ID" value="MUH34990.1"/>
    <property type="molecule type" value="Genomic_DNA"/>
</dbReference>
<comment type="caution">
    <text evidence="1">The sequence shown here is derived from an EMBL/GenBank/DDBJ whole genome shotgun (WGS) entry which is preliminary data.</text>
</comment>
<organism evidence="1 2">
    <name type="scientific">Zobellia amurskyensis</name>
    <dbReference type="NCBI Taxonomy" id="248905"/>
    <lineage>
        <taxon>Bacteria</taxon>
        <taxon>Pseudomonadati</taxon>
        <taxon>Bacteroidota</taxon>
        <taxon>Flavobacteriia</taxon>
        <taxon>Flavobacteriales</taxon>
        <taxon>Flavobacteriaceae</taxon>
        <taxon>Zobellia</taxon>
    </lineage>
</organism>
<evidence type="ECO:0000313" key="1">
    <source>
        <dbReference type="EMBL" id="MUH34990.1"/>
    </source>
</evidence>
<dbReference type="AlphaFoldDB" id="A0A7X2ZRC5"/>
<gene>
    <name evidence="1" type="ORF">D9O36_03985</name>
</gene>
<dbReference type="InterPro" id="IPR021398">
    <property type="entry name" value="DUF3037"/>
</dbReference>
<proteinExistence type="predicted"/>
<sequence length="127" mass="14653">MQDRVTYEFAIIRLVPKVEREEFINVGAIVFSKRKKFLKMKFVIDRQRIQAFSSEIDFEAIEAYLAAWELVCEGEPKGGAIGKLDLPSRFRWLTASRSTIIQSSKPHPGLCLNPDLELKNLFEKHVL</sequence>
<dbReference type="Pfam" id="PF11236">
    <property type="entry name" value="DUF3037"/>
    <property type="match status" value="1"/>
</dbReference>
<evidence type="ECO:0000313" key="2">
    <source>
        <dbReference type="Proteomes" id="UP000540519"/>
    </source>
</evidence>
<accession>A0A7X2ZRC5</accession>
<name>A0A7X2ZRC5_9FLAO</name>
<dbReference type="RefSeq" id="WP_038235967.1">
    <property type="nucleotide sequence ID" value="NZ_RCNR01000005.1"/>
</dbReference>
<reference evidence="1 2" key="1">
    <citation type="journal article" date="2019" name="Mar. Drugs">
        <title>Comparative Genomics and CAZyme Genome Repertoires of Marine Zobellia amurskyensis KMM 3526(T) and Zobellia laminariae KMM 3676(T).</title>
        <authorList>
            <person name="Chernysheva N."/>
            <person name="Bystritskaya E."/>
            <person name="Stenkova A."/>
            <person name="Golovkin I."/>
            <person name="Nedashkovskaya O."/>
            <person name="Isaeva M."/>
        </authorList>
    </citation>
    <scope>NUCLEOTIDE SEQUENCE [LARGE SCALE GENOMIC DNA]</scope>
    <source>
        <strain evidence="1 2">KMM 3526</strain>
    </source>
</reference>
<dbReference type="Proteomes" id="UP000540519">
    <property type="component" value="Unassembled WGS sequence"/>
</dbReference>
<keyword evidence="2" id="KW-1185">Reference proteome</keyword>